<evidence type="ECO:0000313" key="4">
    <source>
        <dbReference type="EMBL" id="QHU19098.1"/>
    </source>
</evidence>
<dbReference type="GO" id="GO:0003899">
    <property type="term" value="F:DNA-directed RNA polymerase activity"/>
    <property type="evidence" value="ECO:0007669"/>
    <property type="project" value="InterPro"/>
</dbReference>
<keyword evidence="1" id="KW-0240">DNA-directed RNA polymerase</keyword>
<evidence type="ECO:0008006" key="5">
    <source>
        <dbReference type="Google" id="ProtNLM"/>
    </source>
</evidence>
<feature type="region of interest" description="Disordered" evidence="3">
    <location>
        <begin position="1"/>
        <end position="89"/>
    </location>
</feature>
<sequence>MSSYFDKQFGGEDNISVSGSESEEENLGEEEAEEEEVDDLEEDDLEEDEDLEEEGDLEEEDDLEEDGKDLDEDGKDLDEDGDEDNKDKKRGKKIPIKTVYKKSLIDEDQDDDEDEDGELYLQKFDNSLNENYLVNFHPECVVQNYDEILSMVIVLRDKDGIIVDDLHKTIPYLTKYEKARILGQRAKQINSGSQPFIKVPENVIDGYIIAELELKEKKIPFIIRRPLPNGGSEYWSIKDLEDISF</sequence>
<dbReference type="InterPro" id="IPR020708">
    <property type="entry name" value="DNA-dir_RNA_polK_14-18kDa_CS"/>
</dbReference>
<dbReference type="GO" id="GO:0006366">
    <property type="term" value="P:transcription by RNA polymerase II"/>
    <property type="evidence" value="ECO:0007669"/>
    <property type="project" value="TreeGrafter"/>
</dbReference>
<dbReference type="InterPro" id="IPR006110">
    <property type="entry name" value="Pol_omega/Rpo6/RPB6"/>
</dbReference>
<accession>A0A6C0KRZ3</accession>
<dbReference type="GO" id="GO:0005665">
    <property type="term" value="C:RNA polymerase II, core complex"/>
    <property type="evidence" value="ECO:0007669"/>
    <property type="project" value="TreeGrafter"/>
</dbReference>
<dbReference type="SMART" id="SM01409">
    <property type="entry name" value="RNA_pol_Rpb6"/>
    <property type="match status" value="1"/>
</dbReference>
<evidence type="ECO:0000256" key="3">
    <source>
        <dbReference type="SAM" id="MobiDB-lite"/>
    </source>
</evidence>
<reference evidence="4" key="1">
    <citation type="journal article" date="2020" name="Nature">
        <title>Giant virus diversity and host interactions through global metagenomics.</title>
        <authorList>
            <person name="Schulz F."/>
            <person name="Roux S."/>
            <person name="Paez-Espino D."/>
            <person name="Jungbluth S."/>
            <person name="Walsh D.A."/>
            <person name="Denef V.J."/>
            <person name="McMahon K.D."/>
            <person name="Konstantinidis K.T."/>
            <person name="Eloe-Fadrosh E.A."/>
            <person name="Kyrpides N.C."/>
            <person name="Woyke T."/>
        </authorList>
    </citation>
    <scope>NUCLEOTIDE SEQUENCE</scope>
    <source>
        <strain evidence="4">GVMAG-S-3300013014-104</strain>
    </source>
</reference>
<dbReference type="PANTHER" id="PTHR47227:SF5">
    <property type="entry name" value="DNA-DIRECTED RNA POLYMERASES I, II, AND III SUBUNIT RPABC2"/>
    <property type="match status" value="1"/>
</dbReference>
<evidence type="ECO:0000256" key="2">
    <source>
        <dbReference type="ARBA" id="ARBA00023163"/>
    </source>
</evidence>
<organism evidence="4">
    <name type="scientific">viral metagenome</name>
    <dbReference type="NCBI Taxonomy" id="1070528"/>
    <lineage>
        <taxon>unclassified sequences</taxon>
        <taxon>metagenomes</taxon>
        <taxon>organismal metagenomes</taxon>
    </lineage>
</organism>
<protein>
    <recommendedName>
        <fullName evidence="5">DNA-directed RNA polymerase</fullName>
    </recommendedName>
</protein>
<dbReference type="GO" id="GO:0006360">
    <property type="term" value="P:transcription by RNA polymerase I"/>
    <property type="evidence" value="ECO:0007669"/>
    <property type="project" value="TreeGrafter"/>
</dbReference>
<proteinExistence type="predicted"/>
<dbReference type="GO" id="GO:0042797">
    <property type="term" value="P:tRNA transcription by RNA polymerase III"/>
    <property type="evidence" value="ECO:0007669"/>
    <property type="project" value="TreeGrafter"/>
</dbReference>
<dbReference type="GO" id="GO:0003677">
    <property type="term" value="F:DNA binding"/>
    <property type="evidence" value="ECO:0007669"/>
    <property type="project" value="InterPro"/>
</dbReference>
<dbReference type="SUPFAM" id="SSF63562">
    <property type="entry name" value="RPB6/omega subunit-like"/>
    <property type="match status" value="1"/>
</dbReference>
<dbReference type="GO" id="GO:0005666">
    <property type="term" value="C:RNA polymerase III complex"/>
    <property type="evidence" value="ECO:0007669"/>
    <property type="project" value="TreeGrafter"/>
</dbReference>
<dbReference type="EMBL" id="MN740944">
    <property type="protein sequence ID" value="QHU19098.1"/>
    <property type="molecule type" value="Genomic_DNA"/>
</dbReference>
<keyword evidence="2" id="KW-0804">Transcription</keyword>
<dbReference type="PANTHER" id="PTHR47227">
    <property type="entry name" value="DNA-DIRECTED RNA POLYMERASE SUBUNIT K"/>
    <property type="match status" value="1"/>
</dbReference>
<dbReference type="Pfam" id="PF01192">
    <property type="entry name" value="RNA_pol_Rpb6"/>
    <property type="match status" value="1"/>
</dbReference>
<dbReference type="InterPro" id="IPR036161">
    <property type="entry name" value="RPB6/omega-like_sf"/>
</dbReference>
<dbReference type="AlphaFoldDB" id="A0A6C0KRZ3"/>
<dbReference type="PROSITE" id="PS01111">
    <property type="entry name" value="RNA_POL_K_14KD"/>
    <property type="match status" value="1"/>
</dbReference>
<evidence type="ECO:0000256" key="1">
    <source>
        <dbReference type="ARBA" id="ARBA00022478"/>
    </source>
</evidence>
<dbReference type="GO" id="GO:0005736">
    <property type="term" value="C:RNA polymerase I complex"/>
    <property type="evidence" value="ECO:0007669"/>
    <property type="project" value="TreeGrafter"/>
</dbReference>
<dbReference type="Gene3D" id="3.90.940.10">
    <property type="match status" value="1"/>
</dbReference>
<feature type="compositionally biased region" description="Acidic residues" evidence="3">
    <location>
        <begin position="21"/>
        <end position="84"/>
    </location>
</feature>
<name>A0A6C0KRZ3_9ZZZZ</name>